<name>A0A177JKZ2_9ACTN</name>
<dbReference type="AlphaFoldDB" id="A0A177JKZ2"/>
<dbReference type="SUPFAM" id="SSF52218">
    <property type="entry name" value="Flavoproteins"/>
    <property type="match status" value="1"/>
</dbReference>
<dbReference type="EMBL" id="JALXTC010000140">
    <property type="protein sequence ID" value="MCT2119333.1"/>
    <property type="molecule type" value="Genomic_DNA"/>
</dbReference>
<reference evidence="6" key="4">
    <citation type="submission" date="2024-07" db="EMBL/GenBank/DDBJ databases">
        <authorList>
            <person name="Wildschutte H."/>
        </authorList>
    </citation>
    <scope>NUCLEOTIDE SEQUENCE</scope>
    <source>
        <strain evidence="6">N60</strain>
    </source>
</reference>
<dbReference type="Gene3D" id="3.40.50.360">
    <property type="match status" value="1"/>
</dbReference>
<reference evidence="7 8" key="1">
    <citation type="submission" date="2019-03" db="EMBL/GenBank/DDBJ databases">
        <title>Root nodule microbial communities of legume samples collected from USA, Mexico and Botswana.</title>
        <authorList>
            <person name="Hirsch A."/>
        </authorList>
    </citation>
    <scope>NUCLEOTIDE SEQUENCE [LARGE SCALE GENOMIC DNA]</scope>
    <source>
        <strain evidence="7 8">55</strain>
    </source>
</reference>
<evidence type="ECO:0000313" key="6">
    <source>
        <dbReference type="EMBL" id="MEX6464951.1"/>
    </source>
</evidence>
<dbReference type="PANTHER" id="PTHR37297">
    <property type="entry name" value="PROTEIN NRDI"/>
    <property type="match status" value="1"/>
</dbReference>
<evidence type="ECO:0000256" key="4">
    <source>
        <dbReference type="HAMAP-Rule" id="MF_00128"/>
    </source>
</evidence>
<accession>A0A177JKZ2</accession>
<gene>
    <name evidence="4 5" type="primary">nrdI</name>
    <name evidence="6" type="ORF">AB6N35_11485</name>
    <name evidence="7" type="ORF">EDD19_101195</name>
    <name evidence="5" type="ORF">M3D93_16520</name>
</gene>
<dbReference type="PANTHER" id="PTHR37297:SF1">
    <property type="entry name" value="PROTEIN NRDI"/>
    <property type="match status" value="1"/>
</dbReference>
<dbReference type="EMBL" id="SMCX01000001">
    <property type="protein sequence ID" value="TCW26779.1"/>
    <property type="molecule type" value="Genomic_DNA"/>
</dbReference>
<comment type="function">
    <text evidence="1 4">Probably involved in ribonucleotide reductase function.</text>
</comment>
<evidence type="ECO:0000256" key="3">
    <source>
        <dbReference type="ARBA" id="ARBA00020129"/>
    </source>
</evidence>
<dbReference type="GO" id="GO:0010181">
    <property type="term" value="F:FMN binding"/>
    <property type="evidence" value="ECO:0007669"/>
    <property type="project" value="InterPro"/>
</dbReference>
<dbReference type="OrthoDB" id="350535at2"/>
<reference evidence="9" key="3">
    <citation type="submission" date="2024-07" db="EMBL/GenBank/DDBJ databases">
        <title>Pseudomonas strain that inhibits Aeromonas fish pathogens.</title>
        <authorList>
            <person name="Wildschutte H."/>
        </authorList>
    </citation>
    <scope>NUCLEOTIDE SEQUENCE [LARGE SCALE GENOMIC DNA]</scope>
    <source>
        <strain evidence="9">n60</strain>
    </source>
</reference>
<evidence type="ECO:0000313" key="5">
    <source>
        <dbReference type="EMBL" id="MCT2119333.1"/>
    </source>
</evidence>
<keyword evidence="9" id="KW-1185">Reference proteome</keyword>
<dbReference type="Proteomes" id="UP001560293">
    <property type="component" value="Unassembled WGS sequence"/>
</dbReference>
<reference evidence="5" key="2">
    <citation type="submission" date="2022-04" db="EMBL/GenBank/DDBJ databases">
        <title>Human microbiome associated bacterial genomes.</title>
        <authorList>
            <person name="Sandstrom S."/>
            <person name="Salamzade R."/>
            <person name="Kalan L.R."/>
        </authorList>
    </citation>
    <scope>NUCLEOTIDE SEQUENCE</scope>
    <source>
        <strain evidence="5">P3-SID1762</strain>
    </source>
</reference>
<evidence type="ECO:0000256" key="1">
    <source>
        <dbReference type="ARBA" id="ARBA00003999"/>
    </source>
</evidence>
<comment type="similarity">
    <text evidence="2 4">Belongs to the NrdI family.</text>
</comment>
<dbReference type="Proteomes" id="UP000295805">
    <property type="component" value="Unassembled WGS sequence"/>
</dbReference>
<evidence type="ECO:0000313" key="9">
    <source>
        <dbReference type="Proteomes" id="UP001560293"/>
    </source>
</evidence>
<dbReference type="EMBL" id="JBFTEZ010000002">
    <property type="protein sequence ID" value="MEX6464951.1"/>
    <property type="molecule type" value="Genomic_DNA"/>
</dbReference>
<dbReference type="HAMAP" id="MF_00128">
    <property type="entry name" value="NrdI"/>
    <property type="match status" value="1"/>
</dbReference>
<comment type="caution">
    <text evidence="7">The sequence shown here is derived from an EMBL/GenBank/DDBJ whole genome shotgun (WGS) entry which is preliminary data.</text>
</comment>
<evidence type="ECO:0000256" key="2">
    <source>
        <dbReference type="ARBA" id="ARBA00009942"/>
    </source>
</evidence>
<dbReference type="GeneID" id="89529994"/>
<dbReference type="RefSeq" id="WP_007627785.1">
    <property type="nucleotide sequence ID" value="NZ_CP143053.1"/>
</dbReference>
<organism evidence="7 8">
    <name type="scientific">Dietzia cinnamea</name>
    <dbReference type="NCBI Taxonomy" id="321318"/>
    <lineage>
        <taxon>Bacteria</taxon>
        <taxon>Bacillati</taxon>
        <taxon>Actinomycetota</taxon>
        <taxon>Actinomycetes</taxon>
        <taxon>Mycobacteriales</taxon>
        <taxon>Dietziaceae</taxon>
        <taxon>Dietzia</taxon>
    </lineage>
</organism>
<protein>
    <recommendedName>
        <fullName evidence="3 4">Protein NrdI</fullName>
    </recommendedName>
</protein>
<sequence>MAAPLPADQPVRIVYFSNISEYTKRFVDKLGLPAVRIPVRKTEPMPVVSDPYVLIVPTYGGSLEITGKSGAAVPRQVVAFLNNAHNRSLCRGVIAGGNTNFGADFGRSGDVIAKKLGVPYLYRFELMGTHEDVIRVREGLEEFWQHQP</sequence>
<dbReference type="InterPro" id="IPR004465">
    <property type="entry name" value="RNR_NrdI"/>
</dbReference>
<dbReference type="InterPro" id="IPR029039">
    <property type="entry name" value="Flavoprotein-like_sf"/>
</dbReference>
<evidence type="ECO:0000313" key="7">
    <source>
        <dbReference type="EMBL" id="TCW26779.1"/>
    </source>
</evidence>
<dbReference type="InterPro" id="IPR020852">
    <property type="entry name" value="RNR_Ib_NrdI_bac"/>
</dbReference>
<proteinExistence type="inferred from homology"/>
<dbReference type="NCBIfam" id="TIGR00333">
    <property type="entry name" value="nrdI"/>
    <property type="match status" value="1"/>
</dbReference>
<dbReference type="PIRSF" id="PIRSF005087">
    <property type="entry name" value="NrdI"/>
    <property type="match status" value="1"/>
</dbReference>
<dbReference type="Proteomes" id="UP001206890">
    <property type="component" value="Unassembled WGS sequence"/>
</dbReference>
<evidence type="ECO:0000313" key="8">
    <source>
        <dbReference type="Proteomes" id="UP000295805"/>
    </source>
</evidence>
<dbReference type="Pfam" id="PF07972">
    <property type="entry name" value="Flavodoxin_NdrI"/>
    <property type="match status" value="1"/>
</dbReference>